<dbReference type="InterPro" id="IPR005135">
    <property type="entry name" value="Endo/exonuclease/phosphatase"/>
</dbReference>
<evidence type="ECO:0000313" key="10">
    <source>
        <dbReference type="EMBL" id="KRN75397.1"/>
    </source>
</evidence>
<dbReference type="CDD" id="cd09087">
    <property type="entry name" value="Ape1-like_AP-endo"/>
    <property type="match status" value="1"/>
</dbReference>
<dbReference type="Gene3D" id="3.60.10.10">
    <property type="entry name" value="Endonuclease/exonuclease/phosphatase"/>
    <property type="match status" value="1"/>
</dbReference>
<dbReference type="GO" id="GO:0008081">
    <property type="term" value="F:phosphoric diester hydrolase activity"/>
    <property type="evidence" value="ECO:0007669"/>
    <property type="project" value="TreeGrafter"/>
</dbReference>
<evidence type="ECO:0000313" key="11">
    <source>
        <dbReference type="Proteomes" id="UP000051655"/>
    </source>
</evidence>
<dbReference type="NCBIfam" id="TIGR00195">
    <property type="entry name" value="exoDNase_III"/>
    <property type="match status" value="1"/>
</dbReference>
<dbReference type="OrthoDB" id="9803914at2"/>
<dbReference type="PROSITE" id="PS00728">
    <property type="entry name" value="AP_NUCLEASE_F1_3"/>
    <property type="match status" value="1"/>
</dbReference>
<evidence type="ECO:0000256" key="2">
    <source>
        <dbReference type="ARBA" id="ARBA00007092"/>
    </source>
</evidence>
<dbReference type="GO" id="GO:0046872">
    <property type="term" value="F:metal ion binding"/>
    <property type="evidence" value="ECO:0007669"/>
    <property type="project" value="UniProtKB-KW"/>
</dbReference>
<keyword evidence="7" id="KW-0464">Manganese</keyword>
<dbReference type="EMBL" id="JQBP01000002">
    <property type="protein sequence ID" value="KRN75397.1"/>
    <property type="molecule type" value="Genomic_DNA"/>
</dbReference>
<feature type="binding site" evidence="7">
    <location>
        <position position="262"/>
    </location>
    <ligand>
        <name>Mg(2+)</name>
        <dbReference type="ChEBI" id="CHEBI:18420"/>
        <label>1</label>
    </ligand>
</feature>
<feature type="domain" description="Endonuclease/exonuclease/phosphatase" evidence="9">
    <location>
        <begin position="4"/>
        <end position="247"/>
    </location>
</feature>
<dbReference type="GO" id="GO:0006284">
    <property type="term" value="P:base-excision repair"/>
    <property type="evidence" value="ECO:0007669"/>
    <property type="project" value="TreeGrafter"/>
</dbReference>
<feature type="binding site" evidence="7">
    <location>
        <position position="44"/>
    </location>
    <ligand>
        <name>Mg(2+)</name>
        <dbReference type="ChEBI" id="CHEBI:18420"/>
        <label>1</label>
    </ligand>
</feature>
<feature type="binding site" evidence="7">
    <location>
        <position position="164"/>
    </location>
    <ligand>
        <name>Mg(2+)</name>
        <dbReference type="ChEBI" id="CHEBI:18420"/>
        <label>1</label>
    </ligand>
</feature>
<evidence type="ECO:0000256" key="3">
    <source>
        <dbReference type="ARBA" id="ARBA00022723"/>
    </source>
</evidence>
<keyword evidence="5 7" id="KW-0460">Magnesium</keyword>
<dbReference type="InterPro" id="IPR020847">
    <property type="entry name" value="AP_endonuclease_F1_BS"/>
</dbReference>
<feature type="site" description="Important for catalytic activity" evidence="8">
    <location>
        <position position="237"/>
    </location>
</feature>
<dbReference type="NCBIfam" id="TIGR00633">
    <property type="entry name" value="xth"/>
    <property type="match status" value="1"/>
</dbReference>
<dbReference type="InterPro" id="IPR036691">
    <property type="entry name" value="Endo/exonu/phosph_ase_sf"/>
</dbReference>
<dbReference type="InterPro" id="IPR004808">
    <property type="entry name" value="AP_endonuc_1"/>
</dbReference>
<dbReference type="PROSITE" id="PS51435">
    <property type="entry name" value="AP_NUCLEASE_F1_4"/>
    <property type="match status" value="1"/>
</dbReference>
<reference evidence="10 11" key="1">
    <citation type="journal article" date="2015" name="Genome Announc.">
        <title>Expanding the biotechnology potential of lactobacilli through comparative genomics of 213 strains and associated genera.</title>
        <authorList>
            <person name="Sun Z."/>
            <person name="Harris H.M."/>
            <person name="McCann A."/>
            <person name="Guo C."/>
            <person name="Argimon S."/>
            <person name="Zhang W."/>
            <person name="Yang X."/>
            <person name="Jeffery I.B."/>
            <person name="Cooney J.C."/>
            <person name="Kagawa T.F."/>
            <person name="Liu W."/>
            <person name="Song Y."/>
            <person name="Salvetti E."/>
            <person name="Wrobel A."/>
            <person name="Rasinkangas P."/>
            <person name="Parkhill J."/>
            <person name="Rea M.C."/>
            <person name="O'Sullivan O."/>
            <person name="Ritari J."/>
            <person name="Douillard F.P."/>
            <person name="Paul Ross R."/>
            <person name="Yang R."/>
            <person name="Briner A.E."/>
            <person name="Felis G.E."/>
            <person name="de Vos W.M."/>
            <person name="Barrangou R."/>
            <person name="Klaenhammer T.R."/>
            <person name="Caufield P.W."/>
            <person name="Cui Y."/>
            <person name="Zhang H."/>
            <person name="O'Toole P.W."/>
        </authorList>
    </citation>
    <scope>NUCLEOTIDE SEQUENCE [LARGE SCALE GENOMIC DNA]</scope>
    <source>
        <strain evidence="10 11">DSM 20593</strain>
    </source>
</reference>
<feature type="active site" description="Proton donor/acceptor" evidence="6">
    <location>
        <position position="164"/>
    </location>
</feature>
<evidence type="ECO:0000256" key="6">
    <source>
        <dbReference type="PIRSR" id="PIRSR604808-1"/>
    </source>
</evidence>
<accession>A0A0R2JJE7</accession>
<dbReference type="AlphaFoldDB" id="A0A0R2JJE7"/>
<feature type="binding site" evidence="7">
    <location>
        <position position="166"/>
    </location>
    <ligand>
        <name>Mg(2+)</name>
        <dbReference type="ChEBI" id="CHEBI:18420"/>
        <label>1</label>
    </ligand>
</feature>
<dbReference type="GO" id="GO:0003677">
    <property type="term" value="F:DNA binding"/>
    <property type="evidence" value="ECO:0007669"/>
    <property type="project" value="InterPro"/>
</dbReference>
<dbReference type="SUPFAM" id="SSF56219">
    <property type="entry name" value="DNase I-like"/>
    <property type="match status" value="1"/>
</dbReference>
<dbReference type="PATRIC" id="fig|1616.3.peg.578"/>
<comment type="similarity">
    <text evidence="2">Belongs to the DNA repair enzymes AP/ExoA family.</text>
</comment>
<dbReference type="STRING" id="1616.IV73_GL000562"/>
<dbReference type="InterPro" id="IPR020848">
    <property type="entry name" value="AP_endonuclease_F1_CS"/>
</dbReference>
<feature type="site" description="Transition state stabilizer" evidence="8">
    <location>
        <position position="166"/>
    </location>
</feature>
<feature type="active site" description="Proton acceptor" evidence="6">
    <location>
        <position position="263"/>
    </location>
</feature>
<protein>
    <recommendedName>
        <fullName evidence="9">Endonuclease/exonuclease/phosphatase domain-containing protein</fullName>
    </recommendedName>
</protein>
<name>A0A0R2JJE7_9LACO</name>
<dbReference type="PANTHER" id="PTHR22748:SF6">
    <property type="entry name" value="DNA-(APURINIC OR APYRIMIDINIC SITE) ENDONUCLEASE"/>
    <property type="match status" value="1"/>
</dbReference>
<keyword evidence="4" id="KW-0378">Hydrolase</keyword>
<proteinExistence type="inferred from homology"/>
<organism evidence="10 11">
    <name type="scientific">Weissella kandleri</name>
    <dbReference type="NCBI Taxonomy" id="1616"/>
    <lineage>
        <taxon>Bacteria</taxon>
        <taxon>Bacillati</taxon>
        <taxon>Bacillota</taxon>
        <taxon>Bacilli</taxon>
        <taxon>Lactobacillales</taxon>
        <taxon>Lactobacillaceae</taxon>
        <taxon>Weissella</taxon>
    </lineage>
</organism>
<dbReference type="PANTHER" id="PTHR22748">
    <property type="entry name" value="AP ENDONUCLEASE"/>
    <property type="match status" value="1"/>
</dbReference>
<keyword evidence="3 7" id="KW-0479">Metal-binding</keyword>
<feature type="binding site" evidence="7">
    <location>
        <position position="7"/>
    </location>
    <ligand>
        <name>Mg(2+)</name>
        <dbReference type="ChEBI" id="CHEBI:18420"/>
        <label>1</label>
    </ligand>
</feature>
<comment type="caution">
    <text evidence="10">The sequence shown here is derived from an EMBL/GenBank/DDBJ whole genome shotgun (WGS) entry which is preliminary data.</text>
</comment>
<dbReference type="RefSeq" id="WP_057754454.1">
    <property type="nucleotide sequence ID" value="NZ_JQBP01000002.1"/>
</dbReference>
<evidence type="ECO:0000256" key="8">
    <source>
        <dbReference type="PIRSR" id="PIRSR604808-3"/>
    </source>
</evidence>
<feature type="site" description="Interaction with DNA substrate" evidence="8">
    <location>
        <position position="263"/>
    </location>
</feature>
<feature type="active site" evidence="6">
    <location>
        <position position="125"/>
    </location>
</feature>
<evidence type="ECO:0000259" key="9">
    <source>
        <dbReference type="Pfam" id="PF03372"/>
    </source>
</evidence>
<evidence type="ECO:0000256" key="4">
    <source>
        <dbReference type="ARBA" id="ARBA00022801"/>
    </source>
</evidence>
<dbReference type="GO" id="GO:0003906">
    <property type="term" value="F:DNA-(apurinic or apyrimidinic site) endonuclease activity"/>
    <property type="evidence" value="ECO:0007669"/>
    <property type="project" value="TreeGrafter"/>
</dbReference>
<gene>
    <name evidence="10" type="ORF">IV73_GL000562</name>
</gene>
<dbReference type="PROSITE" id="PS00726">
    <property type="entry name" value="AP_NUCLEASE_F1_1"/>
    <property type="match status" value="1"/>
</dbReference>
<sequence>MKLISWNIDSLNAALEHKSARGELTWQTLNAIAQLQPDVFAIQETKAKATGLTKKQNATLAELFPGYYQYTNSSTGRPGYAGTLMLARVKPEKVTFPTIGAPGEMDMEGRIITLEYPDLYISTVYTPNSGSELRRLADRQAWDDAYRAYLLGLDAKKPVIASGDYNVAHQEIDLKNPQSNHHSAGFTDEERDKFSQLLASGFIDTFRVLHPDQTGVYTWWAQISKTAKINNSGWRIDYYLASQRLKTKLQDFQVLDTGERRDHAPICVEWDL</sequence>
<dbReference type="Proteomes" id="UP000051655">
    <property type="component" value="Unassembled WGS sequence"/>
</dbReference>
<comment type="cofactor">
    <cofactor evidence="7">
        <name>Mg(2+)</name>
        <dbReference type="ChEBI" id="CHEBI:18420"/>
    </cofactor>
    <cofactor evidence="7">
        <name>Mn(2+)</name>
        <dbReference type="ChEBI" id="CHEBI:29035"/>
    </cofactor>
    <text evidence="7">Probably binds two magnesium or manganese ions per subunit.</text>
</comment>
<feature type="binding site" evidence="7">
    <location>
        <position position="263"/>
    </location>
    <ligand>
        <name>Mg(2+)</name>
        <dbReference type="ChEBI" id="CHEBI:18420"/>
        <label>1</label>
    </ligand>
</feature>
<keyword evidence="11" id="KW-1185">Reference proteome</keyword>
<evidence type="ECO:0000256" key="7">
    <source>
        <dbReference type="PIRSR" id="PIRSR604808-2"/>
    </source>
</evidence>
<evidence type="ECO:0000256" key="5">
    <source>
        <dbReference type="ARBA" id="ARBA00022842"/>
    </source>
</evidence>
<comment type="cofactor">
    <cofactor evidence="1">
        <name>Mn(2+)</name>
        <dbReference type="ChEBI" id="CHEBI:29035"/>
    </cofactor>
</comment>
<dbReference type="GO" id="GO:0008311">
    <property type="term" value="F:double-stranded DNA 3'-5' DNA exonuclease activity"/>
    <property type="evidence" value="ECO:0007669"/>
    <property type="project" value="TreeGrafter"/>
</dbReference>
<dbReference type="Pfam" id="PF03372">
    <property type="entry name" value="Exo_endo_phos"/>
    <property type="match status" value="1"/>
</dbReference>
<evidence type="ECO:0000256" key="1">
    <source>
        <dbReference type="ARBA" id="ARBA00001936"/>
    </source>
</evidence>